<dbReference type="AlphaFoldDB" id="A0A9C6WKT7"/>
<dbReference type="KEGG" id="foc:127748770"/>
<dbReference type="Proteomes" id="UP000504606">
    <property type="component" value="Unplaced"/>
</dbReference>
<gene>
    <name evidence="3" type="primary">LOC127748770</name>
</gene>
<feature type="transmembrane region" description="Helical" evidence="1">
    <location>
        <begin position="110"/>
        <end position="126"/>
    </location>
</feature>
<keyword evidence="1" id="KW-1133">Transmembrane helix</keyword>
<dbReference type="GeneID" id="127748770"/>
<evidence type="ECO:0000313" key="3">
    <source>
        <dbReference type="RefSeq" id="XP_052119552.1"/>
    </source>
</evidence>
<organism evidence="2 3">
    <name type="scientific">Frankliniella occidentalis</name>
    <name type="common">Western flower thrips</name>
    <name type="synonym">Euthrips occidentalis</name>
    <dbReference type="NCBI Taxonomy" id="133901"/>
    <lineage>
        <taxon>Eukaryota</taxon>
        <taxon>Metazoa</taxon>
        <taxon>Ecdysozoa</taxon>
        <taxon>Arthropoda</taxon>
        <taxon>Hexapoda</taxon>
        <taxon>Insecta</taxon>
        <taxon>Pterygota</taxon>
        <taxon>Neoptera</taxon>
        <taxon>Paraneoptera</taxon>
        <taxon>Thysanoptera</taxon>
        <taxon>Terebrantia</taxon>
        <taxon>Thripoidea</taxon>
        <taxon>Thripidae</taxon>
        <taxon>Frankliniella</taxon>
    </lineage>
</organism>
<name>A0A9C6WKT7_FRAOC</name>
<feature type="transmembrane region" description="Helical" evidence="1">
    <location>
        <begin position="78"/>
        <end position="98"/>
    </location>
</feature>
<keyword evidence="1" id="KW-0812">Transmembrane</keyword>
<protein>
    <submittedName>
        <fullName evidence="3">Uncharacterized protein LOC127748770</fullName>
    </submittedName>
</protein>
<evidence type="ECO:0000313" key="2">
    <source>
        <dbReference type="Proteomes" id="UP000504606"/>
    </source>
</evidence>
<keyword evidence="1" id="KW-0472">Membrane</keyword>
<proteinExistence type="predicted"/>
<keyword evidence="2" id="KW-1185">Reference proteome</keyword>
<dbReference type="RefSeq" id="XP_052119552.1">
    <property type="nucleotide sequence ID" value="XM_052263592.1"/>
</dbReference>
<evidence type="ECO:0000256" key="1">
    <source>
        <dbReference type="SAM" id="Phobius"/>
    </source>
</evidence>
<reference evidence="3" key="1">
    <citation type="submission" date="2025-08" db="UniProtKB">
        <authorList>
            <consortium name="RefSeq"/>
        </authorList>
    </citation>
    <scope>IDENTIFICATION</scope>
    <source>
        <tissue evidence="3">Whole organism</tissue>
    </source>
</reference>
<accession>A0A9C6WKT7</accession>
<sequence>MQLCGRTSPQSYLRGSDKLVSSLDRLDLGPGLPRPLMAGMESAPGGLAEHLQNWRHHLSATERHGLTLRCVRFLREHWINVFTSLLSLVFNFVDIVLAESRNATRVPLRFMIGAYSGTASFLILTRRKHMADEALRLAASVANTLEREGSPSDQV</sequence>